<sequence>MRYLAININYKLDQDWYCRLGSVVDCHEYFNSLGPGHGPGIAIYDTEIGQYMWLEETYTDDNPRLSEIIANALKSVKVK</sequence>
<dbReference type="RefSeq" id="WP_041882506.1">
    <property type="nucleotide sequence ID" value="NZ_CP157278.1"/>
</dbReference>
<reference evidence="1 2" key="1">
    <citation type="submission" date="2015-01" db="EMBL/GenBank/DDBJ databases">
        <title>Draft genome sequence of Pedobacter sp. NL19 isolated from sludge of an effluent treatment pond in an abandoned uranium mine.</title>
        <authorList>
            <person name="Santos T."/>
            <person name="Caetano T."/>
            <person name="Covas C."/>
            <person name="Cruz A."/>
            <person name="Mendo S."/>
        </authorList>
    </citation>
    <scope>NUCLEOTIDE SEQUENCE [LARGE SCALE GENOMIC DNA]</scope>
    <source>
        <strain evidence="1 2">NL19</strain>
    </source>
</reference>
<evidence type="ECO:0000313" key="2">
    <source>
        <dbReference type="Proteomes" id="UP000032049"/>
    </source>
</evidence>
<dbReference type="EMBL" id="JXRA01000053">
    <property type="protein sequence ID" value="KIO76849.1"/>
    <property type="molecule type" value="Genomic_DNA"/>
</dbReference>
<dbReference type="Proteomes" id="UP000032049">
    <property type="component" value="Unassembled WGS sequence"/>
</dbReference>
<comment type="caution">
    <text evidence="1">The sequence shown here is derived from an EMBL/GenBank/DDBJ whole genome shotgun (WGS) entry which is preliminary data.</text>
</comment>
<dbReference type="OrthoDB" id="770740at2"/>
<organism evidence="1 2">
    <name type="scientific">Pedobacter lusitanus</name>
    <dbReference type="NCBI Taxonomy" id="1503925"/>
    <lineage>
        <taxon>Bacteria</taxon>
        <taxon>Pseudomonadati</taxon>
        <taxon>Bacteroidota</taxon>
        <taxon>Sphingobacteriia</taxon>
        <taxon>Sphingobacteriales</taxon>
        <taxon>Sphingobacteriaceae</taxon>
        <taxon>Pedobacter</taxon>
    </lineage>
</organism>
<gene>
    <name evidence="1" type="ORF">TH53_12665</name>
</gene>
<proteinExistence type="predicted"/>
<keyword evidence="2" id="KW-1185">Reference proteome</keyword>
<dbReference type="AlphaFoldDB" id="A0A0D0FWM0"/>
<accession>A0A0D0FWM0</accession>
<evidence type="ECO:0000313" key="1">
    <source>
        <dbReference type="EMBL" id="KIO76849.1"/>
    </source>
</evidence>
<name>A0A0D0FWM0_9SPHI</name>
<protein>
    <submittedName>
        <fullName evidence="1">Uncharacterized protein</fullName>
    </submittedName>
</protein>